<accession>A0ABD1ZR19</accession>
<protein>
    <submittedName>
        <fullName evidence="2">Uncharacterized protein</fullName>
    </submittedName>
</protein>
<comment type="caution">
    <text evidence="2">The sequence shown here is derived from an EMBL/GenBank/DDBJ whole genome shotgun (WGS) entry which is preliminary data.</text>
</comment>
<organism evidence="2 3">
    <name type="scientific">Riccia fluitans</name>
    <dbReference type="NCBI Taxonomy" id="41844"/>
    <lineage>
        <taxon>Eukaryota</taxon>
        <taxon>Viridiplantae</taxon>
        <taxon>Streptophyta</taxon>
        <taxon>Embryophyta</taxon>
        <taxon>Marchantiophyta</taxon>
        <taxon>Marchantiopsida</taxon>
        <taxon>Marchantiidae</taxon>
        <taxon>Marchantiales</taxon>
        <taxon>Ricciaceae</taxon>
        <taxon>Riccia</taxon>
    </lineage>
</organism>
<feature type="coiled-coil region" evidence="1">
    <location>
        <begin position="62"/>
        <end position="89"/>
    </location>
</feature>
<dbReference type="AlphaFoldDB" id="A0ABD1ZR19"/>
<reference evidence="2 3" key="1">
    <citation type="submission" date="2024-09" db="EMBL/GenBank/DDBJ databases">
        <title>Chromosome-scale assembly of Riccia fluitans.</title>
        <authorList>
            <person name="Paukszto L."/>
            <person name="Sawicki J."/>
            <person name="Karawczyk K."/>
            <person name="Piernik-Szablinska J."/>
            <person name="Szczecinska M."/>
            <person name="Mazdziarz M."/>
        </authorList>
    </citation>
    <scope>NUCLEOTIDE SEQUENCE [LARGE SCALE GENOMIC DNA]</scope>
    <source>
        <strain evidence="2">Rf_01</strain>
        <tissue evidence="2">Aerial parts of the thallus</tissue>
    </source>
</reference>
<evidence type="ECO:0000313" key="3">
    <source>
        <dbReference type="Proteomes" id="UP001605036"/>
    </source>
</evidence>
<sequence length="89" mass="10377">MHWQKHSNLPSGNQDSRLRIHLLSTKSKSRSDELDQALAEKQYTLDELFDERAEMADALYEMEGLREMLAEVRGEIEEATQEIDCMFES</sequence>
<keyword evidence="1" id="KW-0175">Coiled coil</keyword>
<evidence type="ECO:0000256" key="1">
    <source>
        <dbReference type="SAM" id="Coils"/>
    </source>
</evidence>
<dbReference type="EMBL" id="JBHFFA010000001">
    <property type="protein sequence ID" value="KAL2653345.1"/>
    <property type="molecule type" value="Genomic_DNA"/>
</dbReference>
<name>A0ABD1ZR19_9MARC</name>
<evidence type="ECO:0000313" key="2">
    <source>
        <dbReference type="EMBL" id="KAL2653345.1"/>
    </source>
</evidence>
<dbReference type="Proteomes" id="UP001605036">
    <property type="component" value="Unassembled WGS sequence"/>
</dbReference>
<proteinExistence type="predicted"/>
<keyword evidence="3" id="KW-1185">Reference proteome</keyword>
<gene>
    <name evidence="2" type="ORF">R1flu_021473</name>
</gene>